<dbReference type="RefSeq" id="WP_238463191.1">
    <property type="nucleotide sequence ID" value="NZ_JAKLJA010000004.1"/>
</dbReference>
<comment type="caution">
    <text evidence="4">The sequence shown here is derived from an EMBL/GenBank/DDBJ whole genome shotgun (WGS) entry which is preliminary data.</text>
</comment>
<dbReference type="Proteomes" id="UP001139308">
    <property type="component" value="Unassembled WGS sequence"/>
</dbReference>
<dbReference type="PANTHER" id="PTHR30137">
    <property type="entry name" value="LUCIFERASE-LIKE MONOOXYGENASE"/>
    <property type="match status" value="1"/>
</dbReference>
<keyword evidence="1" id="KW-0560">Oxidoreductase</keyword>
<dbReference type="InterPro" id="IPR050766">
    <property type="entry name" value="Bact_Lucif_Oxidored"/>
</dbReference>
<evidence type="ECO:0000256" key="2">
    <source>
        <dbReference type="ARBA" id="ARBA00023033"/>
    </source>
</evidence>
<dbReference type="EMBL" id="JAKLJA010000004">
    <property type="protein sequence ID" value="MCG5073329.1"/>
    <property type="molecule type" value="Genomic_DNA"/>
</dbReference>
<evidence type="ECO:0000256" key="1">
    <source>
        <dbReference type="ARBA" id="ARBA00023002"/>
    </source>
</evidence>
<dbReference type="GO" id="GO:0016705">
    <property type="term" value="F:oxidoreductase activity, acting on paired donors, with incorporation or reduction of molecular oxygen"/>
    <property type="evidence" value="ECO:0007669"/>
    <property type="project" value="InterPro"/>
</dbReference>
<proteinExistence type="predicted"/>
<keyword evidence="5" id="KW-1185">Reference proteome</keyword>
<organism evidence="4 5">
    <name type="scientific">Paraburkholderia tagetis</name>
    <dbReference type="NCBI Taxonomy" id="2913261"/>
    <lineage>
        <taxon>Bacteria</taxon>
        <taxon>Pseudomonadati</taxon>
        <taxon>Pseudomonadota</taxon>
        <taxon>Betaproteobacteria</taxon>
        <taxon>Burkholderiales</taxon>
        <taxon>Burkholderiaceae</taxon>
        <taxon>Paraburkholderia</taxon>
    </lineage>
</organism>
<dbReference type="Pfam" id="PF00296">
    <property type="entry name" value="Bac_luciferase"/>
    <property type="match status" value="1"/>
</dbReference>
<dbReference type="SUPFAM" id="SSF51679">
    <property type="entry name" value="Bacterial luciferase-like"/>
    <property type="match status" value="1"/>
</dbReference>
<evidence type="ECO:0000259" key="3">
    <source>
        <dbReference type="Pfam" id="PF00296"/>
    </source>
</evidence>
<reference evidence="4" key="1">
    <citation type="submission" date="2022-01" db="EMBL/GenBank/DDBJ databases">
        <title>Genome sequence and assembly of Parabukholderia sp. RG36.</title>
        <authorList>
            <person name="Chhetri G."/>
        </authorList>
    </citation>
    <scope>NUCLEOTIDE SEQUENCE</scope>
    <source>
        <strain evidence="4">RG36</strain>
    </source>
</reference>
<dbReference type="GO" id="GO:0005829">
    <property type="term" value="C:cytosol"/>
    <property type="evidence" value="ECO:0007669"/>
    <property type="project" value="TreeGrafter"/>
</dbReference>
<protein>
    <submittedName>
        <fullName evidence="4">LLM class flavin-dependent oxidoreductase</fullName>
    </submittedName>
</protein>
<feature type="domain" description="Luciferase-like" evidence="3">
    <location>
        <begin position="13"/>
        <end position="314"/>
    </location>
</feature>
<sequence>MQPANHNNGDIIMEFGVFILGQQRSYAQTSQSVIHNTIEQTVVAEQAGFNAAWYAEHHFNNYSLSPSPLMTIAHAAARTRTIRLGSAVCILPLYHPARLLAEIGLADTLSEGRLELGIGSGYQQFEFERFGCKLANSGEIFHEMWDVINHGLGQKVFEHKSKHFEIPPTSIAIRMVQEKVPLWITSMNPDTLGRAFNENVNLFTTVLHGGADALRGLRARLEGLATELGKDLSTTRIGFLRCGFASDNESEIRSYLDSARWARRISESLKDRRMDMDDGYLVKETPCAADMTLGQLRANLPVGSINEVVDKLLQEIEILKPNHIALQTQLGDCDQKMMLKQIELWGDKIIPTVCKELARNEAAVLA</sequence>
<name>A0A9X1UE70_9BURK</name>
<dbReference type="InterPro" id="IPR036661">
    <property type="entry name" value="Luciferase-like_sf"/>
</dbReference>
<evidence type="ECO:0000313" key="5">
    <source>
        <dbReference type="Proteomes" id="UP001139308"/>
    </source>
</evidence>
<gene>
    <name evidence="4" type="ORF">L5014_08115</name>
</gene>
<dbReference type="GO" id="GO:0004497">
    <property type="term" value="F:monooxygenase activity"/>
    <property type="evidence" value="ECO:0007669"/>
    <property type="project" value="UniProtKB-KW"/>
</dbReference>
<dbReference type="AlphaFoldDB" id="A0A9X1UE70"/>
<accession>A0A9X1UE70</accession>
<dbReference type="Gene3D" id="3.20.20.30">
    <property type="entry name" value="Luciferase-like domain"/>
    <property type="match status" value="1"/>
</dbReference>
<dbReference type="InterPro" id="IPR011251">
    <property type="entry name" value="Luciferase-like_dom"/>
</dbReference>
<dbReference type="PANTHER" id="PTHR30137:SF8">
    <property type="entry name" value="BLR5498 PROTEIN"/>
    <property type="match status" value="1"/>
</dbReference>
<evidence type="ECO:0000313" key="4">
    <source>
        <dbReference type="EMBL" id="MCG5073329.1"/>
    </source>
</evidence>
<keyword evidence="2" id="KW-0503">Monooxygenase</keyword>